<organism evidence="3">
    <name type="scientific">Cladocopium goreaui</name>
    <dbReference type="NCBI Taxonomy" id="2562237"/>
    <lineage>
        <taxon>Eukaryota</taxon>
        <taxon>Sar</taxon>
        <taxon>Alveolata</taxon>
        <taxon>Dinophyceae</taxon>
        <taxon>Suessiales</taxon>
        <taxon>Symbiodiniaceae</taxon>
        <taxon>Cladocopium</taxon>
    </lineage>
</organism>
<evidence type="ECO:0000313" key="5">
    <source>
        <dbReference type="Proteomes" id="UP001152797"/>
    </source>
</evidence>
<keyword evidence="1" id="KW-0175">Coiled coil</keyword>
<gene>
    <name evidence="3" type="ORF">C1SCF055_LOCUS5975</name>
</gene>
<sequence length="190" mass="21822">MAEADPLSVAMTRFGYPAGQLPAPTAIYARREALIAEIRNKLVEGEVALQQQLSRQQEQLEALQKQQNARFRLALDCQVKADEYSLSKRHNEQLMQLQQRAQARRAQLEQQATSLVLEFQQRKLQEEFLLQQKEIQRQHEQEQSRRFSSAVSFAKFPSVTKRRKMQGLGERGPKQSGVAKCPDSPVNEVF</sequence>
<keyword evidence="5" id="KW-1185">Reference proteome</keyword>
<evidence type="ECO:0000313" key="4">
    <source>
        <dbReference type="EMBL" id="CAL1131251.1"/>
    </source>
</evidence>
<evidence type="ECO:0000256" key="2">
    <source>
        <dbReference type="SAM" id="MobiDB-lite"/>
    </source>
</evidence>
<proteinExistence type="predicted"/>
<protein>
    <submittedName>
        <fullName evidence="3">Uncharacterized protein</fullName>
    </submittedName>
</protein>
<dbReference type="EMBL" id="CAMXCT030000370">
    <property type="protein sequence ID" value="CAL4765188.1"/>
    <property type="molecule type" value="Genomic_DNA"/>
</dbReference>
<dbReference type="EMBL" id="CAMXCT010000370">
    <property type="protein sequence ID" value="CAI3977876.1"/>
    <property type="molecule type" value="Genomic_DNA"/>
</dbReference>
<accession>A0A9P1BTT1</accession>
<feature type="region of interest" description="Disordered" evidence="2">
    <location>
        <begin position="162"/>
        <end position="190"/>
    </location>
</feature>
<dbReference type="Proteomes" id="UP001152797">
    <property type="component" value="Unassembled WGS sequence"/>
</dbReference>
<reference evidence="4" key="2">
    <citation type="submission" date="2024-04" db="EMBL/GenBank/DDBJ databases">
        <authorList>
            <person name="Chen Y."/>
            <person name="Shah S."/>
            <person name="Dougan E. K."/>
            <person name="Thang M."/>
            <person name="Chan C."/>
        </authorList>
    </citation>
    <scope>NUCLEOTIDE SEQUENCE [LARGE SCALE GENOMIC DNA]</scope>
</reference>
<dbReference type="EMBL" id="CAMXCT020000370">
    <property type="protein sequence ID" value="CAL1131251.1"/>
    <property type="molecule type" value="Genomic_DNA"/>
</dbReference>
<comment type="caution">
    <text evidence="3">The sequence shown here is derived from an EMBL/GenBank/DDBJ whole genome shotgun (WGS) entry which is preliminary data.</text>
</comment>
<evidence type="ECO:0000256" key="1">
    <source>
        <dbReference type="SAM" id="Coils"/>
    </source>
</evidence>
<reference evidence="3" key="1">
    <citation type="submission" date="2022-10" db="EMBL/GenBank/DDBJ databases">
        <authorList>
            <person name="Chen Y."/>
            <person name="Dougan E. K."/>
            <person name="Chan C."/>
            <person name="Rhodes N."/>
            <person name="Thang M."/>
        </authorList>
    </citation>
    <scope>NUCLEOTIDE SEQUENCE</scope>
</reference>
<name>A0A9P1BTT1_9DINO</name>
<feature type="coiled-coil region" evidence="1">
    <location>
        <begin position="46"/>
        <end position="118"/>
    </location>
</feature>
<dbReference type="OrthoDB" id="425771at2759"/>
<dbReference type="AlphaFoldDB" id="A0A9P1BTT1"/>
<evidence type="ECO:0000313" key="3">
    <source>
        <dbReference type="EMBL" id="CAI3977876.1"/>
    </source>
</evidence>